<organism evidence="1">
    <name type="scientific">Rhizophora mucronata</name>
    <name type="common">Asiatic mangrove</name>
    <dbReference type="NCBI Taxonomy" id="61149"/>
    <lineage>
        <taxon>Eukaryota</taxon>
        <taxon>Viridiplantae</taxon>
        <taxon>Streptophyta</taxon>
        <taxon>Embryophyta</taxon>
        <taxon>Tracheophyta</taxon>
        <taxon>Spermatophyta</taxon>
        <taxon>Magnoliopsida</taxon>
        <taxon>eudicotyledons</taxon>
        <taxon>Gunneridae</taxon>
        <taxon>Pentapetalae</taxon>
        <taxon>rosids</taxon>
        <taxon>fabids</taxon>
        <taxon>Malpighiales</taxon>
        <taxon>Rhizophoraceae</taxon>
        <taxon>Rhizophora</taxon>
    </lineage>
</organism>
<proteinExistence type="predicted"/>
<accession>A0A2P2NFA3</accession>
<dbReference type="EMBL" id="GGEC01060693">
    <property type="protein sequence ID" value="MBX41177.1"/>
    <property type="molecule type" value="Transcribed_RNA"/>
</dbReference>
<sequence length="12" mass="1458">MTDWHPHCASSW</sequence>
<name>A0A2P2NFA3_RHIMU</name>
<evidence type="ECO:0000313" key="1">
    <source>
        <dbReference type="EMBL" id="MBX41177.1"/>
    </source>
</evidence>
<reference evidence="1" key="1">
    <citation type="submission" date="2018-02" db="EMBL/GenBank/DDBJ databases">
        <title>Rhizophora mucronata_Transcriptome.</title>
        <authorList>
            <person name="Meera S.P."/>
            <person name="Sreeshan A."/>
            <person name="Augustine A."/>
        </authorList>
    </citation>
    <scope>NUCLEOTIDE SEQUENCE</scope>
    <source>
        <tissue evidence="1">Leaf</tissue>
    </source>
</reference>
<protein>
    <submittedName>
        <fullName evidence="1">Uncharacterized protein</fullName>
    </submittedName>
</protein>